<dbReference type="NCBIfam" id="TIGR00756">
    <property type="entry name" value="PPR"/>
    <property type="match status" value="10"/>
</dbReference>
<dbReference type="Pfam" id="PF00069">
    <property type="entry name" value="Pkinase"/>
    <property type="match status" value="1"/>
</dbReference>
<dbReference type="Pfam" id="PF13041">
    <property type="entry name" value="PPR_2"/>
    <property type="match status" value="6"/>
</dbReference>
<gene>
    <name evidence="6" type="ORF">AT9943_LOCUS18943</name>
</gene>
<feature type="region of interest" description="Disordered" evidence="4">
    <location>
        <begin position="191"/>
        <end position="213"/>
    </location>
</feature>
<dbReference type="GO" id="GO:0004672">
    <property type="term" value="F:protein kinase activity"/>
    <property type="evidence" value="ECO:0007669"/>
    <property type="project" value="InterPro"/>
</dbReference>
<dbReference type="Gene3D" id="1.10.510.10">
    <property type="entry name" value="Transferase(Phosphotransferase) domain 1"/>
    <property type="match status" value="1"/>
</dbReference>
<accession>A0A7G2FD24</accession>
<organism evidence="6 7">
    <name type="scientific">Arabidopsis thaliana</name>
    <name type="common">Mouse-ear cress</name>
    <dbReference type="NCBI Taxonomy" id="3702"/>
    <lineage>
        <taxon>Eukaryota</taxon>
        <taxon>Viridiplantae</taxon>
        <taxon>Streptophyta</taxon>
        <taxon>Embryophyta</taxon>
        <taxon>Tracheophyta</taxon>
        <taxon>Spermatophyta</taxon>
        <taxon>Magnoliopsida</taxon>
        <taxon>eudicotyledons</taxon>
        <taxon>Gunneridae</taxon>
        <taxon>Pentapetalae</taxon>
        <taxon>rosids</taxon>
        <taxon>malvids</taxon>
        <taxon>Brassicales</taxon>
        <taxon>Brassicaceae</taxon>
        <taxon>Camelineae</taxon>
        <taxon>Arabidopsis</taxon>
    </lineage>
</organism>
<proteinExistence type="inferred from homology"/>
<dbReference type="SUPFAM" id="SSF56112">
    <property type="entry name" value="Protein kinase-like (PK-like)"/>
    <property type="match status" value="1"/>
</dbReference>
<feature type="repeat" description="PPR" evidence="3">
    <location>
        <begin position="633"/>
        <end position="667"/>
    </location>
</feature>
<dbReference type="InterPro" id="IPR011009">
    <property type="entry name" value="Kinase-like_dom_sf"/>
</dbReference>
<dbReference type="GO" id="GO:0005524">
    <property type="term" value="F:ATP binding"/>
    <property type="evidence" value="ECO:0007669"/>
    <property type="project" value="InterPro"/>
</dbReference>
<dbReference type="Pfam" id="PF01535">
    <property type="entry name" value="PPR"/>
    <property type="match status" value="1"/>
</dbReference>
<dbReference type="PANTHER" id="PTHR47942:SF16">
    <property type="entry name" value="PENTATRICOPEPTIDE REPEAT DOMAIN CONTAINING PROTEIN-RELATED"/>
    <property type="match status" value="1"/>
</dbReference>
<name>A0A7G2FD24_ARATH</name>
<evidence type="ECO:0000256" key="1">
    <source>
        <dbReference type="ARBA" id="ARBA00007626"/>
    </source>
</evidence>
<protein>
    <submittedName>
        <fullName evidence="6">(thale cress) hypothetical protein</fullName>
    </submittedName>
</protein>
<dbReference type="AlphaFoldDB" id="A0A7G2FD24"/>
<dbReference type="PROSITE" id="PS51375">
    <property type="entry name" value="PPR"/>
    <property type="match status" value="12"/>
</dbReference>
<dbReference type="Gene3D" id="1.25.40.10">
    <property type="entry name" value="Tetratricopeptide repeat domain"/>
    <property type="match status" value="6"/>
</dbReference>
<keyword evidence="2" id="KW-0677">Repeat</keyword>
<dbReference type="InterPro" id="IPR051222">
    <property type="entry name" value="PPR/CCM1_RNA-binding"/>
</dbReference>
<feature type="domain" description="Protein kinase" evidence="5">
    <location>
        <begin position="1"/>
        <end position="143"/>
    </location>
</feature>
<dbReference type="SMART" id="SM00220">
    <property type="entry name" value="S_TKc"/>
    <property type="match status" value="1"/>
</dbReference>
<feature type="repeat" description="PPR" evidence="3">
    <location>
        <begin position="458"/>
        <end position="492"/>
    </location>
</feature>
<dbReference type="InterPro" id="IPR000719">
    <property type="entry name" value="Prot_kinase_dom"/>
</dbReference>
<feature type="repeat" description="PPR" evidence="3">
    <location>
        <begin position="563"/>
        <end position="597"/>
    </location>
</feature>
<dbReference type="InterPro" id="IPR011990">
    <property type="entry name" value="TPR-like_helical_dom_sf"/>
</dbReference>
<evidence type="ECO:0000256" key="3">
    <source>
        <dbReference type="PROSITE-ProRule" id="PRU00708"/>
    </source>
</evidence>
<feature type="repeat" description="PPR" evidence="3">
    <location>
        <begin position="598"/>
        <end position="632"/>
    </location>
</feature>
<feature type="repeat" description="PPR" evidence="3">
    <location>
        <begin position="769"/>
        <end position="803"/>
    </location>
</feature>
<feature type="repeat" description="PPR" evidence="3">
    <location>
        <begin position="353"/>
        <end position="387"/>
    </location>
</feature>
<dbReference type="PROSITE" id="PS00108">
    <property type="entry name" value="PROTEIN_KINASE_ST"/>
    <property type="match status" value="1"/>
</dbReference>
<feature type="repeat" description="PPR" evidence="3">
    <location>
        <begin position="734"/>
        <end position="768"/>
    </location>
</feature>
<feature type="repeat" description="PPR" evidence="3">
    <location>
        <begin position="699"/>
        <end position="733"/>
    </location>
</feature>
<feature type="repeat" description="PPR" evidence="3">
    <location>
        <begin position="528"/>
        <end position="562"/>
    </location>
</feature>
<sequence>MHSHGYVHCDLKSDNLLIFSRKDSASCELKIFDFGNCRQVGEVPDHWKSDYPYVGTPESFFDGAAKKTLDLWSLGCLVLEMYTGEQPWERVTSVDFVNFLSDGEAPDIPEYVPCDAREFIETCFAREHEKRGTASELLLHPFLCQKQPLLSVAGSSTMVTRLRLVSRSSRYATVKFTDSVSACSCRRLFSASTDPEPESQPEQAPPTNPVTGDEKLRNLRVLLQQNRIETARGVLSSLLRSDSTPFASPKELFSAFSLSSPSLKHDFSYLLLSVLLNESKMISEAADLFFALRNEGIYPSSDSLTLLLDHLVKTKQFRVTINVFLNILESDFRPSKFMYGKAIQAAVKLSDVDAFTFSILFDGYSSNEKAEAALGVYETAVDSGVKMNAYTCSILLNALCKEGKIEKAEEILGREMAKGLVPNEVIYNTMIDGYCRKGDLVGARMKIEAMEKQGMKPDHLAYNCLIRRFCELGEMENAEKEVNKMKLKGVSPSVETYNILIGGYGRKYEFDKCFDILKEMEDNGTMPNVVSYGTLINCLCKGSKLLEAQIVKRDMEDRGVSPNVRIYNMLIDGCCSKGKIEDAFRFSEEMLKKGIELNLVTYNTLIDGLSMTGKLSEAEDLLLEISRKGLKPDVFTYNSLISGYGFAGNVQRCIALYEEMKRSGIKPTLKTYHLLISLCTKEGIELTERLFGEMSLKPDLLVYNGVLHCYAVHGDMEKAFNLQKQMIEKSIGLDKTTYNSLILGQLKVGKLCEVRSLIDEMNAREMEPEADTYNIIVKGHCEVNDYMSAYVWYREMQEKGFLLDVCIGNELVSGLKEEWRSKEAEIVISEMNGRMLGDVTVDEDLSATEKL</sequence>
<feature type="repeat" description="PPR" evidence="3">
    <location>
        <begin position="423"/>
        <end position="457"/>
    </location>
</feature>
<dbReference type="InterPro" id="IPR002885">
    <property type="entry name" value="PPR_rpt"/>
</dbReference>
<evidence type="ECO:0000313" key="6">
    <source>
        <dbReference type="EMBL" id="CAD5331475.1"/>
    </source>
</evidence>
<dbReference type="Proteomes" id="UP000516314">
    <property type="component" value="Chromosome 5"/>
</dbReference>
<feature type="repeat" description="PPR" evidence="3">
    <location>
        <begin position="388"/>
        <end position="422"/>
    </location>
</feature>
<evidence type="ECO:0000313" key="7">
    <source>
        <dbReference type="Proteomes" id="UP000516314"/>
    </source>
</evidence>
<feature type="repeat" description="PPR" evidence="3">
    <location>
        <begin position="493"/>
        <end position="527"/>
    </location>
</feature>
<evidence type="ECO:0000259" key="5">
    <source>
        <dbReference type="PROSITE" id="PS50011"/>
    </source>
</evidence>
<dbReference type="PROSITE" id="PS50011">
    <property type="entry name" value="PROTEIN_KINASE_DOM"/>
    <property type="match status" value="1"/>
</dbReference>
<comment type="similarity">
    <text evidence="1">Belongs to the PPR family. P subfamily.</text>
</comment>
<evidence type="ECO:0000256" key="2">
    <source>
        <dbReference type="ARBA" id="ARBA00022737"/>
    </source>
</evidence>
<reference evidence="6 7" key="1">
    <citation type="submission" date="2020-09" db="EMBL/GenBank/DDBJ databases">
        <authorList>
            <person name="Ashkenazy H."/>
        </authorList>
    </citation>
    <scope>NUCLEOTIDE SEQUENCE [LARGE SCALE GENOMIC DNA]</scope>
    <source>
        <strain evidence="7">cv. Cdm-0</strain>
    </source>
</reference>
<dbReference type="EMBL" id="LR881470">
    <property type="protein sequence ID" value="CAD5331475.1"/>
    <property type="molecule type" value="Genomic_DNA"/>
</dbReference>
<evidence type="ECO:0000256" key="4">
    <source>
        <dbReference type="SAM" id="MobiDB-lite"/>
    </source>
</evidence>
<dbReference type="PANTHER" id="PTHR47942">
    <property type="entry name" value="TETRATRICOPEPTIDE REPEAT (TPR)-LIKE SUPERFAMILY PROTEIN-RELATED"/>
    <property type="match status" value="1"/>
</dbReference>
<dbReference type="InterPro" id="IPR008271">
    <property type="entry name" value="Ser/Thr_kinase_AS"/>
</dbReference>